<dbReference type="EMBL" id="LDER01000136">
    <property type="protein sequence ID" value="RVU64652.1"/>
    <property type="molecule type" value="Genomic_DNA"/>
</dbReference>
<sequence length="61" mass="7006">MKSDLKVCCYNSCNKNATTEGFVYGRYQDSTNPKDKFIEVVACDKHAKENDFYPKDNESKS</sequence>
<evidence type="ECO:0000313" key="1">
    <source>
        <dbReference type="EMBL" id="RVU64652.1"/>
    </source>
</evidence>
<reference evidence="1 2" key="1">
    <citation type="submission" date="2018-01" db="EMBL/GenBank/DDBJ databases">
        <title>Complete genome sequence of G25-42.</title>
        <authorList>
            <person name="Zheng Z."/>
            <person name="Sun M."/>
        </authorList>
    </citation>
    <scope>NUCLEOTIDE SEQUENCE [LARGE SCALE GENOMIC DNA]</scope>
    <source>
        <strain evidence="1 2">G25-42</strain>
    </source>
</reference>
<dbReference type="Proteomes" id="UP000286687">
    <property type="component" value="Unassembled WGS sequence"/>
</dbReference>
<organism evidence="1 2">
    <name type="scientific">Bacillus thuringiensis</name>
    <dbReference type="NCBI Taxonomy" id="1428"/>
    <lineage>
        <taxon>Bacteria</taxon>
        <taxon>Bacillati</taxon>
        <taxon>Bacillota</taxon>
        <taxon>Bacilli</taxon>
        <taxon>Bacillales</taxon>
        <taxon>Bacillaceae</taxon>
        <taxon>Bacillus</taxon>
        <taxon>Bacillus cereus group</taxon>
    </lineage>
</organism>
<dbReference type="RefSeq" id="WP_127813330.1">
    <property type="nucleotide sequence ID" value="NZ_LDER01000136.1"/>
</dbReference>
<proteinExistence type="predicted"/>
<gene>
    <name evidence="1" type="ORF">BM74_08430</name>
</gene>
<evidence type="ECO:0000313" key="2">
    <source>
        <dbReference type="Proteomes" id="UP000286687"/>
    </source>
</evidence>
<comment type="caution">
    <text evidence="1">The sequence shown here is derived from an EMBL/GenBank/DDBJ whole genome shotgun (WGS) entry which is preliminary data.</text>
</comment>
<dbReference type="AlphaFoldDB" id="A0A437SN41"/>
<accession>A0A437SN41</accession>
<name>A0A437SN41_BACTU</name>
<protein>
    <submittedName>
        <fullName evidence="1">Uncharacterized protein</fullName>
    </submittedName>
</protein>